<dbReference type="AlphaFoldDB" id="A0A815ZXN0"/>
<dbReference type="OrthoDB" id="10011715at2759"/>
<name>A0A815ZXN0_9BILA</name>
<organism evidence="1 2">
    <name type="scientific">Rotaria magnacalcarata</name>
    <dbReference type="NCBI Taxonomy" id="392030"/>
    <lineage>
        <taxon>Eukaryota</taxon>
        <taxon>Metazoa</taxon>
        <taxon>Spiralia</taxon>
        <taxon>Gnathifera</taxon>
        <taxon>Rotifera</taxon>
        <taxon>Eurotatoria</taxon>
        <taxon>Bdelloidea</taxon>
        <taxon>Philodinida</taxon>
        <taxon>Philodinidae</taxon>
        <taxon>Rotaria</taxon>
    </lineage>
</organism>
<proteinExistence type="predicted"/>
<accession>A0A815ZXN0</accession>
<dbReference type="EMBL" id="CAJNOW010010839">
    <property type="protein sequence ID" value="CAF1589244.1"/>
    <property type="molecule type" value="Genomic_DNA"/>
</dbReference>
<dbReference type="Proteomes" id="UP000663834">
    <property type="component" value="Unassembled WGS sequence"/>
</dbReference>
<sequence>MTDPKIEELKQTRTKFFTDLNSLVMAANDLEVQNTSWKFVRSAYDFGRLGRLLPDQVWTSQEEENLFNKQFETAIRTFSTAVKGMCSIPRAANLYTVKLYLSAFEFIRTDLLQLYEKSRPASATAELLKAMNVLEREQFFLNRQMDEWEFQTDFHHPNQWEKPCLEGIPKEHKWWHLELGIKDDNTTEDDFEFDWTK</sequence>
<comment type="caution">
    <text evidence="1">The sequence shown here is derived from an EMBL/GenBank/DDBJ whole genome shotgun (WGS) entry which is preliminary data.</text>
</comment>
<protein>
    <submittedName>
        <fullName evidence="1">Uncharacterized protein</fullName>
    </submittedName>
</protein>
<evidence type="ECO:0000313" key="2">
    <source>
        <dbReference type="Proteomes" id="UP000663834"/>
    </source>
</evidence>
<gene>
    <name evidence="1" type="ORF">KQP761_LOCUS21003</name>
</gene>
<reference evidence="1" key="1">
    <citation type="submission" date="2021-02" db="EMBL/GenBank/DDBJ databases">
        <authorList>
            <person name="Nowell W R."/>
        </authorList>
    </citation>
    <scope>NUCLEOTIDE SEQUENCE</scope>
</reference>
<evidence type="ECO:0000313" key="1">
    <source>
        <dbReference type="EMBL" id="CAF1589244.1"/>
    </source>
</evidence>